<gene>
    <name evidence="1" type="ORF">CN495_07755</name>
</gene>
<organism evidence="1 2">
    <name type="scientific">Bacillus thuringiensis</name>
    <dbReference type="NCBI Taxonomy" id="1428"/>
    <lineage>
        <taxon>Bacteria</taxon>
        <taxon>Bacillati</taxon>
        <taxon>Bacillota</taxon>
        <taxon>Bacilli</taxon>
        <taxon>Bacillales</taxon>
        <taxon>Bacillaceae</taxon>
        <taxon>Bacillus</taxon>
        <taxon>Bacillus cereus group</taxon>
    </lineage>
</organism>
<evidence type="ECO:0000313" key="1">
    <source>
        <dbReference type="EMBL" id="PER55639.1"/>
    </source>
</evidence>
<proteinExistence type="predicted"/>
<dbReference type="Proteomes" id="UP000219897">
    <property type="component" value="Unassembled WGS sequence"/>
</dbReference>
<reference evidence="1 2" key="1">
    <citation type="submission" date="2017-09" db="EMBL/GenBank/DDBJ databases">
        <title>Large-scale bioinformatics analysis of Bacillus genomes uncovers conserved roles of natural products in bacterial physiology.</title>
        <authorList>
            <consortium name="Agbiome Team Llc"/>
            <person name="Bleich R.M."/>
            <person name="Kirk G.J."/>
            <person name="Santa Maria K.C."/>
            <person name="Allen S.E."/>
            <person name="Farag S."/>
            <person name="Shank E.A."/>
            <person name="Bowers A."/>
        </authorList>
    </citation>
    <scope>NUCLEOTIDE SEQUENCE [LARGE SCALE GENOMIC DNA]</scope>
    <source>
        <strain evidence="1 2">AFS005140</strain>
    </source>
</reference>
<evidence type="ECO:0008006" key="3">
    <source>
        <dbReference type="Google" id="ProtNLM"/>
    </source>
</evidence>
<evidence type="ECO:0000313" key="2">
    <source>
        <dbReference type="Proteomes" id="UP000219897"/>
    </source>
</evidence>
<sequence length="217" mass="25352">MARKYNYKIVAWLYNAGYTQKEVGYMLGISPSYVGKILGAEGVVTRGSQKEKLRTLFENFPEVVRGFMSQEELQRAMKVSNFYKQKYLQNNRKIDEDIHMDAVNLLKDWVENTVIGKLKPTKIRFHIKRSETTMAHVSTYVTYENSQKVFDWYDEEECTEECTLVVDEQNCGKFRAVKNYGKYQEKRWNEMGKNARATYEIESVGGEVSLSVELRVN</sequence>
<dbReference type="AlphaFoldDB" id="A0ABD6SGJ0"/>
<accession>A0ABD6SGJ0</accession>
<name>A0ABD6SGJ0_BACTU</name>
<protein>
    <recommendedName>
        <fullName evidence="3">Helix-turn-helix domain-containing protein</fullName>
    </recommendedName>
</protein>
<dbReference type="EMBL" id="NTYF01000023">
    <property type="protein sequence ID" value="PER55639.1"/>
    <property type="molecule type" value="Genomic_DNA"/>
</dbReference>
<dbReference type="RefSeq" id="WP_098316984.1">
    <property type="nucleotide sequence ID" value="NZ_NTYF01000023.1"/>
</dbReference>
<comment type="caution">
    <text evidence="1">The sequence shown here is derived from an EMBL/GenBank/DDBJ whole genome shotgun (WGS) entry which is preliminary data.</text>
</comment>